<dbReference type="PANTHER" id="PTHR11649">
    <property type="entry name" value="MSS1/TRME-RELATED GTP-BINDING PROTEIN"/>
    <property type="match status" value="1"/>
</dbReference>
<dbReference type="GO" id="GO:0005525">
    <property type="term" value="F:GTP binding"/>
    <property type="evidence" value="ECO:0007669"/>
    <property type="project" value="UniProtKB-KW"/>
</dbReference>
<proteinExistence type="inferred from homology"/>
<dbReference type="Gene3D" id="3.40.50.300">
    <property type="entry name" value="P-loop containing nucleotide triphosphate hydrolases"/>
    <property type="match status" value="1"/>
</dbReference>
<dbReference type="InterPro" id="IPR030393">
    <property type="entry name" value="G_ENGB_dom"/>
</dbReference>
<evidence type="ECO:0000256" key="3">
    <source>
        <dbReference type="ARBA" id="ARBA00022618"/>
    </source>
</evidence>
<sequence length="207" mass="23317">MKNIFARCQFLTSAYKVSQLPVDTGLEIAIAGRSNAGKSTTLNTLVGNKKMAKVSKTPGRTQLLNCFDLGDNKRFVDLPGYGYAKVPKKVKAHWQHEINIYLQQRKSLIGVVIVMDIRHPLKEFDRQFLRWTDQSGLYSHVLLNKSDKFRSGKRKAVLLEVKKALEDITRTATIATFSGLKKQGITELSATLMSWFLDPSVATLEEE</sequence>
<keyword evidence="7" id="KW-0342">GTP-binding</keyword>
<reference evidence="11" key="1">
    <citation type="submission" date="2018-06" db="EMBL/GenBank/DDBJ databases">
        <authorList>
            <person name="Zhirakovskaya E."/>
        </authorList>
    </citation>
    <scope>NUCLEOTIDE SEQUENCE</scope>
</reference>
<dbReference type="FunFam" id="3.40.50.300:FF:000098">
    <property type="entry name" value="Probable GTP-binding protein EngB"/>
    <property type="match status" value="1"/>
</dbReference>
<keyword evidence="9" id="KW-0131">Cell cycle</keyword>
<protein>
    <submittedName>
        <fullName evidence="11">GTP-binding protein EngB</fullName>
    </submittedName>
</protein>
<name>A0A3B0WGH4_9ZZZZ</name>
<dbReference type="InterPro" id="IPR006073">
    <property type="entry name" value="GTP-bd"/>
</dbReference>
<evidence type="ECO:0000256" key="6">
    <source>
        <dbReference type="ARBA" id="ARBA00022842"/>
    </source>
</evidence>
<organism evidence="11">
    <name type="scientific">hydrothermal vent metagenome</name>
    <dbReference type="NCBI Taxonomy" id="652676"/>
    <lineage>
        <taxon>unclassified sequences</taxon>
        <taxon>metagenomes</taxon>
        <taxon>ecological metagenomes</taxon>
    </lineage>
</organism>
<keyword evidence="5" id="KW-0547">Nucleotide-binding</keyword>
<dbReference type="GO" id="GO:0046872">
    <property type="term" value="F:metal ion binding"/>
    <property type="evidence" value="ECO:0007669"/>
    <property type="project" value="UniProtKB-KW"/>
</dbReference>
<evidence type="ECO:0000256" key="2">
    <source>
        <dbReference type="ARBA" id="ARBA00009638"/>
    </source>
</evidence>
<dbReference type="NCBIfam" id="TIGR03598">
    <property type="entry name" value="GTPase_YsxC"/>
    <property type="match status" value="1"/>
</dbReference>
<dbReference type="HAMAP" id="MF_00321">
    <property type="entry name" value="GTPase_EngB"/>
    <property type="match status" value="1"/>
</dbReference>
<comment type="cofactor">
    <cofactor evidence="1">
        <name>Mg(2+)</name>
        <dbReference type="ChEBI" id="CHEBI:18420"/>
    </cofactor>
</comment>
<dbReference type="GO" id="GO:0000917">
    <property type="term" value="P:division septum assembly"/>
    <property type="evidence" value="ECO:0007669"/>
    <property type="project" value="UniProtKB-KW"/>
</dbReference>
<evidence type="ECO:0000256" key="7">
    <source>
        <dbReference type="ARBA" id="ARBA00023134"/>
    </source>
</evidence>
<dbReference type="Pfam" id="PF01926">
    <property type="entry name" value="MMR_HSR1"/>
    <property type="match status" value="1"/>
</dbReference>
<evidence type="ECO:0000256" key="5">
    <source>
        <dbReference type="ARBA" id="ARBA00022741"/>
    </source>
</evidence>
<dbReference type="InterPro" id="IPR019987">
    <property type="entry name" value="GTP-bd_ribosome_bio_YsxC"/>
</dbReference>
<dbReference type="EMBL" id="UOEW01000370">
    <property type="protein sequence ID" value="VAW42694.1"/>
    <property type="molecule type" value="Genomic_DNA"/>
</dbReference>
<evidence type="ECO:0000256" key="4">
    <source>
        <dbReference type="ARBA" id="ARBA00022723"/>
    </source>
</evidence>
<keyword evidence="6" id="KW-0460">Magnesium</keyword>
<gene>
    <name evidence="11" type="ORF">MNBD_GAMMA01-496</name>
</gene>
<feature type="domain" description="EngB-type G" evidence="10">
    <location>
        <begin position="24"/>
        <end position="198"/>
    </location>
</feature>
<evidence type="ECO:0000256" key="9">
    <source>
        <dbReference type="ARBA" id="ARBA00023306"/>
    </source>
</evidence>
<dbReference type="GO" id="GO:0005829">
    <property type="term" value="C:cytosol"/>
    <property type="evidence" value="ECO:0007669"/>
    <property type="project" value="TreeGrafter"/>
</dbReference>
<dbReference type="AlphaFoldDB" id="A0A3B0WGH4"/>
<dbReference type="SUPFAM" id="SSF52540">
    <property type="entry name" value="P-loop containing nucleoside triphosphate hydrolases"/>
    <property type="match status" value="1"/>
</dbReference>
<dbReference type="PANTHER" id="PTHR11649:SF13">
    <property type="entry name" value="ENGB-TYPE G DOMAIN-CONTAINING PROTEIN"/>
    <property type="match status" value="1"/>
</dbReference>
<evidence type="ECO:0000256" key="1">
    <source>
        <dbReference type="ARBA" id="ARBA00001946"/>
    </source>
</evidence>
<keyword evidence="3" id="KW-0132">Cell division</keyword>
<evidence type="ECO:0000313" key="11">
    <source>
        <dbReference type="EMBL" id="VAW42694.1"/>
    </source>
</evidence>
<dbReference type="PROSITE" id="PS51706">
    <property type="entry name" value="G_ENGB"/>
    <property type="match status" value="1"/>
</dbReference>
<keyword evidence="8" id="KW-0717">Septation</keyword>
<dbReference type="InterPro" id="IPR027417">
    <property type="entry name" value="P-loop_NTPase"/>
</dbReference>
<dbReference type="CDD" id="cd01876">
    <property type="entry name" value="YihA_EngB"/>
    <property type="match status" value="1"/>
</dbReference>
<comment type="similarity">
    <text evidence="2">Belongs to the TRAFAC class TrmE-Era-EngA-EngB-Septin-like GTPase superfamily. EngB GTPase family.</text>
</comment>
<evidence type="ECO:0000259" key="10">
    <source>
        <dbReference type="PROSITE" id="PS51706"/>
    </source>
</evidence>
<accession>A0A3B0WGH4</accession>
<keyword evidence="4" id="KW-0479">Metal-binding</keyword>
<evidence type="ECO:0000256" key="8">
    <source>
        <dbReference type="ARBA" id="ARBA00023210"/>
    </source>
</evidence>